<evidence type="ECO:0000259" key="1">
    <source>
        <dbReference type="Pfam" id="PF04073"/>
    </source>
</evidence>
<dbReference type="Pfam" id="PF04073">
    <property type="entry name" value="tRNA_edit"/>
    <property type="match status" value="1"/>
</dbReference>
<evidence type="ECO:0000313" key="3">
    <source>
        <dbReference type="Proteomes" id="UP000285317"/>
    </source>
</evidence>
<sequence length="163" mass="16478">MSERSHPAVDRVLADLEVHGVRPPVRWLDEAASTAALAAAALGIEVGQIANSLIFLLDGSPLLVLTSGAHRVDTDWLGAELGGTITRASAAAVKAATGQTIGGVAPVGHPTLLPTVVDSALAEFNTVWAAAGHAHTVYPTSAAELVHVTGGALRPVVPPAPAQ</sequence>
<dbReference type="Gene3D" id="3.90.960.10">
    <property type="entry name" value="YbaK/aminoacyl-tRNA synthetase-associated domain"/>
    <property type="match status" value="1"/>
</dbReference>
<dbReference type="AlphaFoldDB" id="A0A3T0SWP6"/>
<accession>A0A3T0SWP6</accession>
<protein>
    <submittedName>
        <fullName evidence="2">Aminoacyl-tRNA deacylase</fullName>
    </submittedName>
</protein>
<evidence type="ECO:0000313" key="2">
    <source>
        <dbReference type="EMBL" id="AZZ50827.1"/>
    </source>
</evidence>
<dbReference type="PANTHER" id="PTHR30411">
    <property type="entry name" value="CYTOPLASMIC PROTEIN"/>
    <property type="match status" value="1"/>
</dbReference>
<dbReference type="SUPFAM" id="SSF55826">
    <property type="entry name" value="YbaK/ProRS associated domain"/>
    <property type="match status" value="1"/>
</dbReference>
<dbReference type="PANTHER" id="PTHR30411:SF1">
    <property type="entry name" value="CYTOPLASMIC PROTEIN"/>
    <property type="match status" value="1"/>
</dbReference>
<dbReference type="Proteomes" id="UP000285317">
    <property type="component" value="Chromosome"/>
</dbReference>
<proteinExistence type="predicted"/>
<gene>
    <name evidence="2" type="ORF">C1I64_01320</name>
</gene>
<dbReference type="EMBL" id="CP028137">
    <property type="protein sequence ID" value="AZZ50827.1"/>
    <property type="molecule type" value="Genomic_DNA"/>
</dbReference>
<dbReference type="KEGG" id="rfs:C1I64_01320"/>
<dbReference type="GO" id="GO:0002161">
    <property type="term" value="F:aminoacyl-tRNA deacylase activity"/>
    <property type="evidence" value="ECO:0007669"/>
    <property type="project" value="InterPro"/>
</dbReference>
<reference evidence="2 3" key="1">
    <citation type="submission" date="2018-03" db="EMBL/GenBank/DDBJ databases">
        <title>Bacteriophage NCPPB3778 and a type I-E CRISPR drive the evolution of the US Biological Select Agent, Rathayibacter toxicus.</title>
        <authorList>
            <person name="Davis E.W.II."/>
            <person name="Tabima J.F."/>
            <person name="Weisberg A.J."/>
            <person name="Dantas Lopes L."/>
            <person name="Wiseman M.S."/>
            <person name="Wiseman M.S."/>
            <person name="Pupko T."/>
            <person name="Belcher M.S."/>
            <person name="Sechler A.J."/>
            <person name="Tancos M.A."/>
            <person name="Schroeder B.K."/>
            <person name="Murray T.D."/>
            <person name="Luster D.G."/>
            <person name="Schneider W.L."/>
            <person name="Rogers E."/>
            <person name="Andreote F.D."/>
            <person name="Grunwald N.J."/>
            <person name="Putnam M.L."/>
            <person name="Chang J.H."/>
        </authorList>
    </citation>
    <scope>NUCLEOTIDE SEQUENCE [LARGE SCALE GENOMIC DNA]</scope>
    <source>
        <strain evidence="2 3">DSM 15932</strain>
    </source>
</reference>
<feature type="domain" description="YbaK/aminoacyl-tRNA synthetase-associated" evidence="1">
    <location>
        <begin position="30"/>
        <end position="145"/>
    </location>
</feature>
<organism evidence="2 3">
    <name type="scientific">Rathayibacter festucae DSM 15932</name>
    <dbReference type="NCBI Taxonomy" id="1328866"/>
    <lineage>
        <taxon>Bacteria</taxon>
        <taxon>Bacillati</taxon>
        <taxon>Actinomycetota</taxon>
        <taxon>Actinomycetes</taxon>
        <taxon>Micrococcales</taxon>
        <taxon>Microbacteriaceae</taxon>
        <taxon>Rathayibacter</taxon>
    </lineage>
</organism>
<dbReference type="InterPro" id="IPR007214">
    <property type="entry name" value="YbaK/aa-tRNA-synth-assoc-dom"/>
</dbReference>
<dbReference type="RefSeq" id="WP_127885959.1">
    <property type="nucleotide sequence ID" value="NZ_CP028137.1"/>
</dbReference>
<dbReference type="InterPro" id="IPR036754">
    <property type="entry name" value="YbaK/aa-tRNA-synt-asso_dom_sf"/>
</dbReference>
<dbReference type="CDD" id="cd04333">
    <property type="entry name" value="ProX_deacylase"/>
    <property type="match status" value="1"/>
</dbReference>
<name>A0A3T0SWP6_9MICO</name>